<dbReference type="GO" id="GO:0003677">
    <property type="term" value="F:DNA binding"/>
    <property type="evidence" value="ECO:0007669"/>
    <property type="project" value="UniProtKB-KW"/>
</dbReference>
<dbReference type="InterPro" id="IPR044946">
    <property type="entry name" value="Restrct_endonuc_typeI_TRD_sf"/>
</dbReference>
<evidence type="ECO:0000259" key="4">
    <source>
        <dbReference type="Pfam" id="PF01420"/>
    </source>
</evidence>
<evidence type="ECO:0000256" key="1">
    <source>
        <dbReference type="ARBA" id="ARBA00010923"/>
    </source>
</evidence>
<dbReference type="AlphaFoldDB" id="A0A1C6REK0"/>
<proteinExistence type="inferred from homology"/>
<sequence>MKTLQLSKLADVAAINPKPAARPATDEPISFIPMSAVNAQTGSTERGEDRLFGDVSKGYTIFANGDILVAKITPCFENGKIAQATIRQAIGVGSTEFHVIKPNRSQIDSRYLLHFLRRPIVRIAGEQRMTGSAGQRRVPAAFLASLSIPMPEICEQQRIGEVLDRADELRAKRRETLVHLNNLTQSIFLDMFAGEASNEWPTVAVADVAQQRKGSIRTGPFGSQLLHSEFLNQGVAVLGIDNAVDNEFRWGKRRFISEEKYEQLARFTVHPGDVLITIMGTCGRCAVVPDDIPRAINTKHLCCITLDPGRCLPEFLHQYFLTHPTAQRYLLQSAKGAIMAGLNMEIIKAMPIVLPPLALQQAFVERLRGVERLKAAHRASLAELDALFASLQDRAFRGLL</sequence>
<dbReference type="InterPro" id="IPR052021">
    <property type="entry name" value="Type-I_RS_S_subunit"/>
</dbReference>
<accession>A0A1C6REK0</accession>
<feature type="domain" description="Type I restriction modification DNA specificity" evidence="4">
    <location>
        <begin position="3"/>
        <end position="173"/>
    </location>
</feature>
<comment type="similarity">
    <text evidence="1">Belongs to the type-I restriction system S methylase family.</text>
</comment>
<protein>
    <submittedName>
        <fullName evidence="5">Type I restriction enzyme, S subunit</fullName>
    </submittedName>
</protein>
<dbReference type="PANTHER" id="PTHR30408">
    <property type="entry name" value="TYPE-1 RESTRICTION ENZYME ECOKI SPECIFICITY PROTEIN"/>
    <property type="match status" value="1"/>
</dbReference>
<dbReference type="CDD" id="cd17256">
    <property type="entry name" value="RMtype1_S_EcoJA65PI-TRD1-CR1_like"/>
    <property type="match status" value="1"/>
</dbReference>
<dbReference type="CDD" id="cd17260">
    <property type="entry name" value="RMtype1_S_EcoEI-TRD1-CR1_like"/>
    <property type="match status" value="1"/>
</dbReference>
<feature type="domain" description="Type I restriction modification DNA specificity" evidence="4">
    <location>
        <begin position="256"/>
        <end position="383"/>
    </location>
</feature>
<evidence type="ECO:0000313" key="5">
    <source>
        <dbReference type="EMBL" id="SCL15531.1"/>
    </source>
</evidence>
<dbReference type="Gene3D" id="3.90.220.20">
    <property type="entry name" value="DNA methylase specificity domains"/>
    <property type="match status" value="2"/>
</dbReference>
<evidence type="ECO:0000256" key="2">
    <source>
        <dbReference type="ARBA" id="ARBA00022747"/>
    </source>
</evidence>
<dbReference type="GO" id="GO:0009307">
    <property type="term" value="P:DNA restriction-modification system"/>
    <property type="evidence" value="ECO:0007669"/>
    <property type="project" value="UniProtKB-KW"/>
</dbReference>
<dbReference type="Pfam" id="PF01420">
    <property type="entry name" value="Methylase_S"/>
    <property type="match status" value="2"/>
</dbReference>
<gene>
    <name evidence="5" type="ORF">GA0074694_1256</name>
</gene>
<dbReference type="InterPro" id="IPR000055">
    <property type="entry name" value="Restrct_endonuc_typeI_TRD"/>
</dbReference>
<dbReference type="Proteomes" id="UP000198906">
    <property type="component" value="Unassembled WGS sequence"/>
</dbReference>
<dbReference type="SUPFAM" id="SSF116734">
    <property type="entry name" value="DNA methylase specificity domain"/>
    <property type="match status" value="2"/>
</dbReference>
<dbReference type="PANTHER" id="PTHR30408:SF12">
    <property type="entry name" value="TYPE I RESTRICTION ENZYME MJAVIII SPECIFICITY SUBUNIT"/>
    <property type="match status" value="1"/>
</dbReference>
<dbReference type="RefSeq" id="WP_091453750.1">
    <property type="nucleotide sequence ID" value="NZ_FMHU01000001.1"/>
</dbReference>
<evidence type="ECO:0000256" key="3">
    <source>
        <dbReference type="ARBA" id="ARBA00023125"/>
    </source>
</evidence>
<keyword evidence="6" id="KW-1185">Reference proteome</keyword>
<dbReference type="EMBL" id="FMHU01000001">
    <property type="protein sequence ID" value="SCL15531.1"/>
    <property type="molecule type" value="Genomic_DNA"/>
</dbReference>
<evidence type="ECO:0000313" key="6">
    <source>
        <dbReference type="Proteomes" id="UP000198906"/>
    </source>
</evidence>
<keyword evidence="2" id="KW-0680">Restriction system</keyword>
<reference evidence="6" key="1">
    <citation type="submission" date="2016-06" db="EMBL/GenBank/DDBJ databases">
        <authorList>
            <person name="Varghese N."/>
        </authorList>
    </citation>
    <scope>NUCLEOTIDE SEQUENCE [LARGE SCALE GENOMIC DNA]</scope>
    <source>
        <strain evidence="6">DSM 46123</strain>
    </source>
</reference>
<keyword evidence="3" id="KW-0238">DNA-binding</keyword>
<name>A0A1C6REK0_9ACTN</name>
<organism evidence="5 6">
    <name type="scientific">Micromonospora inyonensis</name>
    <dbReference type="NCBI Taxonomy" id="47866"/>
    <lineage>
        <taxon>Bacteria</taxon>
        <taxon>Bacillati</taxon>
        <taxon>Actinomycetota</taxon>
        <taxon>Actinomycetes</taxon>
        <taxon>Micromonosporales</taxon>
        <taxon>Micromonosporaceae</taxon>
        <taxon>Micromonospora</taxon>
    </lineage>
</organism>
<dbReference type="STRING" id="47866.GA0074694_1256"/>